<keyword evidence="2" id="KW-1133">Transmembrane helix</keyword>
<dbReference type="RefSeq" id="WP_172191175.1">
    <property type="nucleotide sequence ID" value="NZ_CAWPPK010000026.1"/>
</dbReference>
<evidence type="ECO:0000313" key="3">
    <source>
        <dbReference type="EMBL" id="NQE37273.1"/>
    </source>
</evidence>
<keyword evidence="2" id="KW-0472">Membrane</keyword>
<evidence type="ECO:0000256" key="2">
    <source>
        <dbReference type="SAM" id="Phobius"/>
    </source>
</evidence>
<gene>
    <name evidence="3" type="ORF">E5S67_05042</name>
</gene>
<feature type="coiled-coil region" evidence="1">
    <location>
        <begin position="1"/>
        <end position="35"/>
    </location>
</feature>
<feature type="transmembrane region" description="Helical" evidence="2">
    <location>
        <begin position="28"/>
        <end position="48"/>
    </location>
</feature>
<accession>A0ABX2D639</accession>
<evidence type="ECO:0000256" key="1">
    <source>
        <dbReference type="SAM" id="Coils"/>
    </source>
</evidence>
<proteinExistence type="predicted"/>
<organism evidence="3 4">
    <name type="scientific">Microcoleus asticus IPMA8</name>
    <dbReference type="NCBI Taxonomy" id="2563858"/>
    <lineage>
        <taxon>Bacteria</taxon>
        <taxon>Bacillati</taxon>
        <taxon>Cyanobacteriota</taxon>
        <taxon>Cyanophyceae</taxon>
        <taxon>Oscillatoriophycideae</taxon>
        <taxon>Oscillatoriales</taxon>
        <taxon>Microcoleaceae</taxon>
        <taxon>Microcoleus</taxon>
        <taxon>Microcoleus asticus</taxon>
    </lineage>
</organism>
<keyword evidence="1" id="KW-0175">Coiled coil</keyword>
<evidence type="ECO:0000313" key="4">
    <source>
        <dbReference type="Proteomes" id="UP000702425"/>
    </source>
</evidence>
<name>A0ABX2D639_9CYAN</name>
<comment type="caution">
    <text evidence="3">The sequence shown here is derived from an EMBL/GenBank/DDBJ whole genome shotgun (WGS) entry which is preliminary data.</text>
</comment>
<feature type="transmembrane region" description="Helical" evidence="2">
    <location>
        <begin position="134"/>
        <end position="152"/>
    </location>
</feature>
<protein>
    <submittedName>
        <fullName evidence="3">Uncharacterized protein</fullName>
    </submittedName>
</protein>
<sequence>MDRFKFQLAMLQQGAEELEKKIANFSTILQQVKTAAITIWVALIGWVFASKIEALVPLGYVIIFGFWFLEATYWRVQFYYMQRAAAVTEFLNDERALDKSFNTHSIPEGLVHPLGSLKIFKMPSLWRAVRAPSIYIFYTFLFAINSVVWLISLKTAL</sequence>
<reference evidence="3 4" key="1">
    <citation type="journal article" date="2020" name="Sci. Rep.">
        <title>A novel cyanobacterial geosmin producer, revising GeoA distribution and dispersion patterns in Bacteria.</title>
        <authorList>
            <person name="Churro C."/>
            <person name="Semedo-Aguiar A.P."/>
            <person name="Silva A.D."/>
            <person name="Pereira-Leal J.B."/>
            <person name="Leite R.B."/>
        </authorList>
    </citation>
    <scope>NUCLEOTIDE SEQUENCE [LARGE SCALE GENOMIC DNA]</scope>
    <source>
        <strain evidence="3 4">IPMA8</strain>
    </source>
</reference>
<keyword evidence="4" id="KW-1185">Reference proteome</keyword>
<feature type="transmembrane region" description="Helical" evidence="2">
    <location>
        <begin position="54"/>
        <end position="74"/>
    </location>
</feature>
<dbReference type="EMBL" id="SRRZ01000121">
    <property type="protein sequence ID" value="NQE37273.1"/>
    <property type="molecule type" value="Genomic_DNA"/>
</dbReference>
<dbReference type="Proteomes" id="UP000702425">
    <property type="component" value="Unassembled WGS sequence"/>
</dbReference>
<keyword evidence="2" id="KW-0812">Transmembrane</keyword>